<dbReference type="Gene3D" id="3.40.50.720">
    <property type="entry name" value="NAD(P)-binding Rossmann-like Domain"/>
    <property type="match status" value="1"/>
</dbReference>
<gene>
    <name evidence="2" type="ORF">JOE66_001408</name>
</gene>
<evidence type="ECO:0000313" key="3">
    <source>
        <dbReference type="Proteomes" id="UP000776164"/>
    </source>
</evidence>
<feature type="compositionally biased region" description="Low complexity" evidence="1">
    <location>
        <begin position="322"/>
        <end position="333"/>
    </location>
</feature>
<reference evidence="2 3" key="1">
    <citation type="submission" date="2021-01" db="EMBL/GenBank/DDBJ databases">
        <title>Sequencing the genomes of 1000 actinobacteria strains.</title>
        <authorList>
            <person name="Klenk H.-P."/>
        </authorList>
    </citation>
    <scope>NUCLEOTIDE SEQUENCE [LARGE SCALE GENOMIC DNA]</scope>
    <source>
        <strain evidence="2 3">DSM 13057</strain>
    </source>
</reference>
<name>A0ABS2L427_9MICO</name>
<organism evidence="2 3">
    <name type="scientific">Subtercola frigoramans</name>
    <dbReference type="NCBI Taxonomy" id="120298"/>
    <lineage>
        <taxon>Bacteria</taxon>
        <taxon>Bacillati</taxon>
        <taxon>Actinomycetota</taxon>
        <taxon>Actinomycetes</taxon>
        <taxon>Micrococcales</taxon>
        <taxon>Microbacteriaceae</taxon>
        <taxon>Subtercola</taxon>
    </lineage>
</organism>
<evidence type="ECO:0000313" key="2">
    <source>
        <dbReference type="EMBL" id="MBM7471774.1"/>
    </source>
</evidence>
<evidence type="ECO:0000256" key="1">
    <source>
        <dbReference type="SAM" id="MobiDB-lite"/>
    </source>
</evidence>
<sequence>MTSSTLRFDPRYPLLWRTPSSLQIGVDEPLVVLDEVTETDERLLHALRRGVSPEGLRMIAQRYRATAKQLHTFLGSVAPALDCGYEASLPTLAAAVTREGPGRPAPGDSTTQRLLELLDATGLSGHVVIDAPDAPSLPQTPMQTQTLVILLSTWAVSPARAAHWMNTDSAHLAVVFGDRVVRIGPLVRPGAGPCLHCVERWHIDHDPAWPAMAGQLLGRPAPTTDPLTSATVSALVVRLCSQFVSQTIAAGSERSRRPGQQLAGPRPGLVLHLDSVTGVVTESEAEVHPECACQALPESAMVVALGSDWHPSGPTTTPEVGARASPPRRAVVALHRPDRE</sequence>
<keyword evidence="3" id="KW-1185">Reference proteome</keyword>
<feature type="region of interest" description="Disordered" evidence="1">
    <location>
        <begin position="309"/>
        <end position="340"/>
    </location>
</feature>
<accession>A0ABS2L427</accession>
<proteinExistence type="predicted"/>
<comment type="caution">
    <text evidence="2">The sequence shown here is derived from an EMBL/GenBank/DDBJ whole genome shotgun (WGS) entry which is preliminary data.</text>
</comment>
<protein>
    <submittedName>
        <fullName evidence="2">Bacteriocin biosynthesis cyclodehydratase domain-containing protein</fullName>
    </submittedName>
</protein>
<dbReference type="EMBL" id="JAFBBU010000001">
    <property type="protein sequence ID" value="MBM7471774.1"/>
    <property type="molecule type" value="Genomic_DNA"/>
</dbReference>
<dbReference type="Proteomes" id="UP000776164">
    <property type="component" value="Unassembled WGS sequence"/>
</dbReference>